<name>A0A1I2EM02_9GAMM</name>
<accession>A0A1I2EM02</accession>
<evidence type="ECO:0000256" key="3">
    <source>
        <dbReference type="ARBA" id="ARBA00022989"/>
    </source>
</evidence>
<keyword evidence="7" id="KW-1185">Reference proteome</keyword>
<keyword evidence="3 5" id="KW-1133">Transmembrane helix</keyword>
<keyword evidence="1" id="KW-1003">Cell membrane</keyword>
<evidence type="ECO:0000313" key="6">
    <source>
        <dbReference type="EMBL" id="SFE94104.1"/>
    </source>
</evidence>
<protein>
    <recommendedName>
        <fullName evidence="8">DUF1656 domain-containing protein</fullName>
    </recommendedName>
</protein>
<keyword evidence="2 5" id="KW-0812">Transmembrane</keyword>
<dbReference type="Proteomes" id="UP000199477">
    <property type="component" value="Unassembled WGS sequence"/>
</dbReference>
<evidence type="ECO:0000256" key="2">
    <source>
        <dbReference type="ARBA" id="ARBA00022692"/>
    </source>
</evidence>
<dbReference type="Pfam" id="PF07869">
    <property type="entry name" value="DUF1656"/>
    <property type="match status" value="1"/>
</dbReference>
<keyword evidence="4 5" id="KW-0472">Membrane</keyword>
<gene>
    <name evidence="6" type="ORF">SAMN02799615_02017</name>
</gene>
<evidence type="ECO:0000313" key="7">
    <source>
        <dbReference type="Proteomes" id="UP000199477"/>
    </source>
</evidence>
<dbReference type="InterPro" id="IPR012451">
    <property type="entry name" value="DUF1656"/>
</dbReference>
<feature type="transmembrane region" description="Helical" evidence="5">
    <location>
        <begin position="52"/>
        <end position="70"/>
    </location>
</feature>
<evidence type="ECO:0000256" key="4">
    <source>
        <dbReference type="ARBA" id="ARBA00023136"/>
    </source>
</evidence>
<evidence type="ECO:0000256" key="5">
    <source>
        <dbReference type="SAM" id="Phobius"/>
    </source>
</evidence>
<dbReference type="RefSeq" id="WP_197022868.1">
    <property type="nucleotide sequence ID" value="NZ_FONH01000005.1"/>
</dbReference>
<sequence>MLHDLIPHEVALADALVPGLLIVFIGCLLALWAVDTLVGRFGLYRFVWHPPLFRLALFVCMFGAAGLLLFP</sequence>
<reference evidence="7" key="1">
    <citation type="submission" date="2016-10" db="EMBL/GenBank/DDBJ databases">
        <authorList>
            <person name="Varghese N."/>
            <person name="Submissions S."/>
        </authorList>
    </citation>
    <scope>NUCLEOTIDE SEQUENCE [LARGE SCALE GENOMIC DNA]</scope>
    <source>
        <strain evidence="7">UNC178MFTsu3.1</strain>
    </source>
</reference>
<organism evidence="6 7">
    <name type="scientific">Dyella marensis</name>
    <dbReference type="NCBI Taxonomy" id="500610"/>
    <lineage>
        <taxon>Bacteria</taxon>
        <taxon>Pseudomonadati</taxon>
        <taxon>Pseudomonadota</taxon>
        <taxon>Gammaproteobacteria</taxon>
        <taxon>Lysobacterales</taxon>
        <taxon>Rhodanobacteraceae</taxon>
        <taxon>Dyella</taxon>
    </lineage>
</organism>
<evidence type="ECO:0000256" key="1">
    <source>
        <dbReference type="ARBA" id="ARBA00022475"/>
    </source>
</evidence>
<proteinExistence type="predicted"/>
<evidence type="ECO:0008006" key="8">
    <source>
        <dbReference type="Google" id="ProtNLM"/>
    </source>
</evidence>
<dbReference type="STRING" id="500610.SAMN02799615_02017"/>
<feature type="transmembrane region" description="Helical" evidence="5">
    <location>
        <begin position="12"/>
        <end position="32"/>
    </location>
</feature>
<dbReference type="EMBL" id="FONH01000005">
    <property type="protein sequence ID" value="SFE94104.1"/>
    <property type="molecule type" value="Genomic_DNA"/>
</dbReference>
<dbReference type="AlphaFoldDB" id="A0A1I2EM02"/>